<dbReference type="Proteomes" id="UP001642484">
    <property type="component" value="Unassembled WGS sequence"/>
</dbReference>
<proteinExistence type="predicted"/>
<sequence>EELDEEPGTSAAEPELNPGREFDSLQQPDWATVETLAKEERLPKSGGAERATEAMRRAIVCTEDQQGERQIGGSCAVPASDLPPALRDTGAADLEELEDTLAKERELLAQCYKNHPVERIEIAPNAVEQGPDSDDSEADPSATDLEMHHTFVQLTSGEGRIHKPSHRERGLP</sequence>
<feature type="non-terminal residue" evidence="3">
    <location>
        <position position="172"/>
    </location>
</feature>
<feature type="region of interest" description="Disordered" evidence="1">
    <location>
        <begin position="64"/>
        <end position="87"/>
    </location>
</feature>
<feature type="region of interest" description="Disordered" evidence="1">
    <location>
        <begin position="1"/>
        <end position="29"/>
    </location>
</feature>
<evidence type="ECO:0000313" key="4">
    <source>
        <dbReference type="Proteomes" id="UP001642484"/>
    </source>
</evidence>
<feature type="non-terminal residue" evidence="3">
    <location>
        <position position="1"/>
    </location>
</feature>
<dbReference type="EMBL" id="CAXAMN010000548">
    <property type="protein sequence ID" value="CAK8989355.1"/>
    <property type="molecule type" value="Genomic_DNA"/>
</dbReference>
<dbReference type="EMBL" id="CAXAMN010000538">
    <property type="protein sequence ID" value="CAK8989297.1"/>
    <property type="molecule type" value="Genomic_DNA"/>
</dbReference>
<evidence type="ECO:0000313" key="2">
    <source>
        <dbReference type="EMBL" id="CAK8989297.1"/>
    </source>
</evidence>
<organism evidence="3 4">
    <name type="scientific">Durusdinium trenchii</name>
    <dbReference type="NCBI Taxonomy" id="1381693"/>
    <lineage>
        <taxon>Eukaryota</taxon>
        <taxon>Sar</taxon>
        <taxon>Alveolata</taxon>
        <taxon>Dinophyceae</taxon>
        <taxon>Suessiales</taxon>
        <taxon>Symbiodiniaceae</taxon>
        <taxon>Durusdinium</taxon>
    </lineage>
</organism>
<feature type="region of interest" description="Disordered" evidence="1">
    <location>
        <begin position="122"/>
        <end position="172"/>
    </location>
</feature>
<protein>
    <submittedName>
        <fullName evidence="3">Uncharacterized protein</fullName>
    </submittedName>
</protein>
<accession>A0ABP0HGX3</accession>
<comment type="caution">
    <text evidence="3">The sequence shown here is derived from an EMBL/GenBank/DDBJ whole genome shotgun (WGS) entry which is preliminary data.</text>
</comment>
<gene>
    <name evidence="2" type="ORF">CCMP2556_LOCUS1608</name>
    <name evidence="3" type="ORF">CCMP2556_LOCUS1631</name>
</gene>
<feature type="region of interest" description="Disordered" evidence="1">
    <location>
        <begin position="34"/>
        <end position="53"/>
    </location>
</feature>
<evidence type="ECO:0000256" key="1">
    <source>
        <dbReference type="SAM" id="MobiDB-lite"/>
    </source>
</evidence>
<name>A0ABP0HGX3_9DINO</name>
<evidence type="ECO:0000313" key="3">
    <source>
        <dbReference type="EMBL" id="CAK8989355.1"/>
    </source>
</evidence>
<reference evidence="3 4" key="1">
    <citation type="submission" date="2024-02" db="EMBL/GenBank/DDBJ databases">
        <authorList>
            <person name="Chen Y."/>
            <person name="Shah S."/>
            <person name="Dougan E. K."/>
            <person name="Thang M."/>
            <person name="Chan C."/>
        </authorList>
    </citation>
    <scope>NUCLEOTIDE SEQUENCE [LARGE SCALE GENOMIC DNA]</scope>
</reference>
<keyword evidence="4" id="KW-1185">Reference proteome</keyword>